<dbReference type="PANTHER" id="PTHR48106">
    <property type="entry name" value="QUINONE OXIDOREDUCTASE PIG3-RELATED"/>
    <property type="match status" value="1"/>
</dbReference>
<organism evidence="5 6">
    <name type="scientific">Streptomyces sedi</name>
    <dbReference type="NCBI Taxonomy" id="555059"/>
    <lineage>
        <taxon>Bacteria</taxon>
        <taxon>Bacillati</taxon>
        <taxon>Actinomycetota</taxon>
        <taxon>Actinomycetes</taxon>
        <taxon>Kitasatosporales</taxon>
        <taxon>Streptomycetaceae</taxon>
        <taxon>Streptomyces</taxon>
    </lineage>
</organism>
<feature type="region of interest" description="Disordered" evidence="3">
    <location>
        <begin position="46"/>
        <end position="90"/>
    </location>
</feature>
<dbReference type="InterPro" id="IPR020843">
    <property type="entry name" value="ER"/>
</dbReference>
<dbReference type="GO" id="GO:0070402">
    <property type="term" value="F:NADPH binding"/>
    <property type="evidence" value="ECO:0007669"/>
    <property type="project" value="TreeGrafter"/>
</dbReference>
<protein>
    <submittedName>
        <fullName evidence="5">Zinc-binding dehydrogenase</fullName>
    </submittedName>
</protein>
<evidence type="ECO:0000256" key="2">
    <source>
        <dbReference type="ARBA" id="ARBA00023002"/>
    </source>
</evidence>
<dbReference type="Proteomes" id="UP000311713">
    <property type="component" value="Unassembled WGS sequence"/>
</dbReference>
<dbReference type="InterPro" id="IPR013149">
    <property type="entry name" value="ADH-like_C"/>
</dbReference>
<keyword evidence="2" id="KW-0560">Oxidoreductase</keyword>
<proteinExistence type="predicted"/>
<dbReference type="RefSeq" id="WP_139640780.1">
    <property type="nucleotide sequence ID" value="NZ_BAAAZS010000006.1"/>
</dbReference>
<evidence type="ECO:0000256" key="1">
    <source>
        <dbReference type="ARBA" id="ARBA00022857"/>
    </source>
</evidence>
<dbReference type="PANTHER" id="PTHR48106:SF2">
    <property type="entry name" value="ZN2+-BINDING DEHYDROGENASE"/>
    <property type="match status" value="1"/>
</dbReference>
<keyword evidence="6" id="KW-1185">Reference proteome</keyword>
<evidence type="ECO:0000259" key="4">
    <source>
        <dbReference type="SMART" id="SM00829"/>
    </source>
</evidence>
<comment type="caution">
    <text evidence="5">The sequence shown here is derived from an EMBL/GenBank/DDBJ whole genome shotgun (WGS) entry which is preliminary data.</text>
</comment>
<keyword evidence="1" id="KW-0521">NADP</keyword>
<evidence type="ECO:0000313" key="5">
    <source>
        <dbReference type="EMBL" id="TNM33565.1"/>
    </source>
</evidence>
<gene>
    <name evidence="5" type="ORF">FH715_04215</name>
</gene>
<dbReference type="Pfam" id="PF00107">
    <property type="entry name" value="ADH_zinc_N"/>
    <property type="match status" value="1"/>
</dbReference>
<dbReference type="InterPro" id="IPR011032">
    <property type="entry name" value="GroES-like_sf"/>
</dbReference>
<dbReference type="InterPro" id="IPR036291">
    <property type="entry name" value="NAD(P)-bd_dom_sf"/>
</dbReference>
<feature type="compositionally biased region" description="Low complexity" evidence="3">
    <location>
        <begin position="66"/>
        <end position="85"/>
    </location>
</feature>
<dbReference type="EMBL" id="VDGT01000002">
    <property type="protein sequence ID" value="TNM33565.1"/>
    <property type="molecule type" value="Genomic_DNA"/>
</dbReference>
<dbReference type="SUPFAM" id="SSF50129">
    <property type="entry name" value="GroES-like"/>
    <property type="match status" value="1"/>
</dbReference>
<dbReference type="SMART" id="SM00829">
    <property type="entry name" value="PKS_ER"/>
    <property type="match status" value="1"/>
</dbReference>
<accession>A0A5C4VDE4</accession>
<sequence length="373" mass="39945">MRAVEYTRHGEAAQVLALRERPHRPVPGVGEILVRVLVRPVHRGDLLAVESPPDPPGSPRPPAQPEQPVQPEQPGQPEQPQQPEQPEQRAEARIPGVEGMGVVESVGAGVHAPRPGQRVAFFPVRGTWSDFVVVPAALAVPVPDGVSDETASLMLVNPLTLRMLHRALEDALRGQRGTVVQTAAGSSVGRLISAAAVRHDLRLVNLVRGDSGAHRTRTLYPSQPVVVTRDDDWREQVRRHAGERGVRVVLDSVGGAMTQDLSALLAEGGTLISYGQLGSGTTPLEALPLIARALTVRGVSVLRWPGLAPEERARDVDFALDLARRTPELLEVAASYDLADFRAAVEHARRPAKSGTVLLTTARTAASEQGGAR</sequence>
<feature type="domain" description="Enoyl reductase (ER)" evidence="4">
    <location>
        <begin position="12"/>
        <end position="359"/>
    </location>
</feature>
<reference evidence="5 6" key="1">
    <citation type="submission" date="2019-06" db="EMBL/GenBank/DDBJ databases">
        <title>Draft genome of Streptomyces sedi sp. JCM16909.</title>
        <authorList>
            <person name="Klykleung N."/>
            <person name="Tanasupawat S."/>
            <person name="Kudo T."/>
            <person name="Yuki M."/>
            <person name="Ohkuma M."/>
        </authorList>
    </citation>
    <scope>NUCLEOTIDE SEQUENCE [LARGE SCALE GENOMIC DNA]</scope>
    <source>
        <strain evidence="5 6">JCM 16909</strain>
    </source>
</reference>
<evidence type="ECO:0000313" key="6">
    <source>
        <dbReference type="Proteomes" id="UP000311713"/>
    </source>
</evidence>
<feature type="compositionally biased region" description="Pro residues" evidence="3">
    <location>
        <begin position="52"/>
        <end position="65"/>
    </location>
</feature>
<dbReference type="GO" id="GO:0016651">
    <property type="term" value="F:oxidoreductase activity, acting on NAD(P)H"/>
    <property type="evidence" value="ECO:0007669"/>
    <property type="project" value="TreeGrafter"/>
</dbReference>
<dbReference type="OrthoDB" id="9792162at2"/>
<dbReference type="AlphaFoldDB" id="A0A5C4VDE4"/>
<dbReference type="SUPFAM" id="SSF51735">
    <property type="entry name" value="NAD(P)-binding Rossmann-fold domains"/>
    <property type="match status" value="1"/>
</dbReference>
<name>A0A5C4VDE4_9ACTN</name>
<dbReference type="Gene3D" id="3.40.50.720">
    <property type="entry name" value="NAD(P)-binding Rossmann-like Domain"/>
    <property type="match status" value="1"/>
</dbReference>
<evidence type="ECO:0000256" key="3">
    <source>
        <dbReference type="SAM" id="MobiDB-lite"/>
    </source>
</evidence>
<dbReference type="Gene3D" id="3.90.180.10">
    <property type="entry name" value="Medium-chain alcohol dehydrogenases, catalytic domain"/>
    <property type="match status" value="1"/>
</dbReference>